<evidence type="ECO:0000313" key="1">
    <source>
        <dbReference type="EMBL" id="GFN08374.1"/>
    </source>
</evidence>
<gene>
    <name evidence="1" type="ORF">Smic_69300</name>
</gene>
<dbReference type="SUPFAM" id="SSF52096">
    <property type="entry name" value="ClpP/crotonase"/>
    <property type="match status" value="1"/>
</dbReference>
<organism evidence="1 2">
    <name type="scientific">Streptomyces microflavus</name>
    <name type="common">Streptomyces lipmanii</name>
    <dbReference type="NCBI Taxonomy" id="1919"/>
    <lineage>
        <taxon>Bacteria</taxon>
        <taxon>Bacillati</taxon>
        <taxon>Actinomycetota</taxon>
        <taxon>Actinomycetes</taxon>
        <taxon>Kitasatosporales</taxon>
        <taxon>Streptomycetaceae</taxon>
        <taxon>Streptomyces</taxon>
    </lineage>
</organism>
<evidence type="ECO:0008006" key="3">
    <source>
        <dbReference type="Google" id="ProtNLM"/>
    </source>
</evidence>
<dbReference type="Proteomes" id="UP000498740">
    <property type="component" value="Unassembled WGS sequence"/>
</dbReference>
<dbReference type="InterPro" id="IPR029045">
    <property type="entry name" value="ClpP/crotonase-like_dom_sf"/>
</dbReference>
<dbReference type="AlphaFoldDB" id="A0A7J0D2F8"/>
<evidence type="ECO:0000313" key="2">
    <source>
        <dbReference type="Proteomes" id="UP000498740"/>
    </source>
</evidence>
<protein>
    <recommendedName>
        <fullName evidence="3">Enoyl-CoA hydratase</fullName>
    </recommendedName>
</protein>
<sequence length="85" mass="9011">MSQEAFPTGQEPAAEWAGAATESFADFADRVDGKEDVPLRASLAGGVATLTLDRPHRRNSLDLTLSRHLLLGLMCAGDDPGCVRS</sequence>
<name>A0A7J0D2F8_STRMI</name>
<reference evidence="1 2" key="1">
    <citation type="submission" date="2020-05" db="EMBL/GenBank/DDBJ databases">
        <title>Whole genome shotgun sequence of Streptomyces microflavus NBRC 13062.</title>
        <authorList>
            <person name="Komaki H."/>
            <person name="Tamura T."/>
        </authorList>
    </citation>
    <scope>NUCLEOTIDE SEQUENCE [LARGE SCALE GENOMIC DNA]</scope>
    <source>
        <strain evidence="1 2">NBRC 13062</strain>
    </source>
</reference>
<dbReference type="Gene3D" id="3.30.300.220">
    <property type="match status" value="1"/>
</dbReference>
<proteinExistence type="predicted"/>
<comment type="caution">
    <text evidence="1">The sequence shown here is derived from an EMBL/GenBank/DDBJ whole genome shotgun (WGS) entry which is preliminary data.</text>
</comment>
<dbReference type="EMBL" id="BLWD01000001">
    <property type="protein sequence ID" value="GFN08374.1"/>
    <property type="molecule type" value="Genomic_DNA"/>
</dbReference>
<accession>A0A7J0D2F8</accession>